<comment type="similarity">
    <text evidence="1">Belongs to the 'phage' integrase family.</text>
</comment>
<feature type="domain" description="Tyr recombinase" evidence="6">
    <location>
        <begin position="168"/>
        <end position="339"/>
    </location>
</feature>
<evidence type="ECO:0000256" key="3">
    <source>
        <dbReference type="ARBA" id="ARBA00023125"/>
    </source>
</evidence>
<proteinExistence type="inferred from homology"/>
<evidence type="ECO:0000259" key="7">
    <source>
        <dbReference type="PROSITE" id="PS51900"/>
    </source>
</evidence>
<evidence type="ECO:0000256" key="4">
    <source>
        <dbReference type="ARBA" id="ARBA00023172"/>
    </source>
</evidence>
<dbReference type="PANTHER" id="PTHR30349:SF64">
    <property type="entry name" value="PROPHAGE INTEGRASE INTD-RELATED"/>
    <property type="match status" value="1"/>
</dbReference>
<dbReference type="STRING" id="474950.SAMN05421771_3297"/>
<evidence type="ECO:0000313" key="9">
    <source>
        <dbReference type="Proteomes" id="UP000199024"/>
    </source>
</evidence>
<dbReference type="Pfam" id="PF00589">
    <property type="entry name" value="Phage_integrase"/>
    <property type="match status" value="1"/>
</dbReference>
<gene>
    <name evidence="8" type="ORF">SAMN05421771_3297</name>
</gene>
<keyword evidence="2" id="KW-0229">DNA integration</keyword>
<sequence>MARPRGTGSLYQRKDSAVWWIKYHRNGRSFRESTRTEDKRIATRILGKRLAEISTNTFVGPTHDRITVGELADDLFRDYRINGRKTTDDVQTRWRLHIEPFFGSRRVMEVTSDLVAKYVDHRQSEQASNATINREMAALKRMFRIGMFATPPKVFRLPKFPKLTEDNIRTGFLEDAQYRKLIAYCPDLWFQTIVEMGRTYGWRISELINLKVGQIDVAARTIRLEPGTTKNKDGREVTMTANIHTLLTQCVAGKSTDSSVLTRPDGKPVRDFRETWANACRSAGVPGLLFHDLRRTAARNLRRAGIAEGVIMKIGGWRTRSVFERYAIVSQTDIADALKKLEMQ</sequence>
<dbReference type="OrthoDB" id="5429327at2"/>
<feature type="domain" description="Core-binding (CB)" evidence="7">
    <location>
        <begin position="66"/>
        <end position="147"/>
    </location>
</feature>
<dbReference type="InterPro" id="IPR044068">
    <property type="entry name" value="CB"/>
</dbReference>
<reference evidence="8 9" key="1">
    <citation type="submission" date="2016-10" db="EMBL/GenBank/DDBJ databases">
        <authorList>
            <person name="de Groot N.N."/>
        </authorList>
    </citation>
    <scope>NUCLEOTIDE SEQUENCE [LARGE SCALE GENOMIC DNA]</scope>
    <source>
        <strain evidence="8 9">DSM 21001</strain>
    </source>
</reference>
<name>A0A1I6MQN2_9BACT</name>
<keyword evidence="4" id="KW-0233">DNA recombination</keyword>
<dbReference type="InterPro" id="IPR013762">
    <property type="entry name" value="Integrase-like_cat_sf"/>
</dbReference>
<accession>A0A1I6MQN2</accession>
<keyword evidence="3 5" id="KW-0238">DNA-binding</keyword>
<dbReference type="PROSITE" id="PS51900">
    <property type="entry name" value="CB"/>
    <property type="match status" value="1"/>
</dbReference>
<dbReference type="GO" id="GO:0003677">
    <property type="term" value="F:DNA binding"/>
    <property type="evidence" value="ECO:0007669"/>
    <property type="project" value="UniProtKB-UniRule"/>
</dbReference>
<evidence type="ECO:0000256" key="1">
    <source>
        <dbReference type="ARBA" id="ARBA00008857"/>
    </source>
</evidence>
<dbReference type="Gene3D" id="1.10.150.130">
    <property type="match status" value="1"/>
</dbReference>
<dbReference type="AlphaFoldDB" id="A0A1I6MQN2"/>
<dbReference type="InterPro" id="IPR002104">
    <property type="entry name" value="Integrase_catalytic"/>
</dbReference>
<dbReference type="EMBL" id="FOZL01000001">
    <property type="protein sequence ID" value="SFS17944.1"/>
    <property type="molecule type" value="Genomic_DNA"/>
</dbReference>
<dbReference type="SUPFAM" id="SSF56349">
    <property type="entry name" value="DNA breaking-rejoining enzymes"/>
    <property type="match status" value="1"/>
</dbReference>
<dbReference type="PANTHER" id="PTHR30349">
    <property type="entry name" value="PHAGE INTEGRASE-RELATED"/>
    <property type="match status" value="1"/>
</dbReference>
<dbReference type="Gene3D" id="1.10.443.10">
    <property type="entry name" value="Intergrase catalytic core"/>
    <property type="match status" value="1"/>
</dbReference>
<evidence type="ECO:0000256" key="2">
    <source>
        <dbReference type="ARBA" id="ARBA00022908"/>
    </source>
</evidence>
<dbReference type="InterPro" id="IPR010998">
    <property type="entry name" value="Integrase_recombinase_N"/>
</dbReference>
<dbReference type="Proteomes" id="UP000199024">
    <property type="component" value="Unassembled WGS sequence"/>
</dbReference>
<dbReference type="CDD" id="cd00796">
    <property type="entry name" value="INT_Rci_Hp1_C"/>
    <property type="match status" value="1"/>
</dbReference>
<evidence type="ECO:0000313" key="8">
    <source>
        <dbReference type="EMBL" id="SFS17944.1"/>
    </source>
</evidence>
<evidence type="ECO:0000256" key="5">
    <source>
        <dbReference type="PROSITE-ProRule" id="PRU01248"/>
    </source>
</evidence>
<dbReference type="InterPro" id="IPR011010">
    <property type="entry name" value="DNA_brk_join_enz"/>
</dbReference>
<evidence type="ECO:0000259" key="6">
    <source>
        <dbReference type="PROSITE" id="PS51898"/>
    </source>
</evidence>
<dbReference type="PROSITE" id="PS51898">
    <property type="entry name" value="TYR_RECOMBINASE"/>
    <property type="match status" value="1"/>
</dbReference>
<dbReference type="RefSeq" id="WP_089840695.1">
    <property type="nucleotide sequence ID" value="NZ_FOZL01000001.1"/>
</dbReference>
<keyword evidence="9" id="KW-1185">Reference proteome</keyword>
<organism evidence="8 9">
    <name type="scientific">Granulicella pectinivorans</name>
    <dbReference type="NCBI Taxonomy" id="474950"/>
    <lineage>
        <taxon>Bacteria</taxon>
        <taxon>Pseudomonadati</taxon>
        <taxon>Acidobacteriota</taxon>
        <taxon>Terriglobia</taxon>
        <taxon>Terriglobales</taxon>
        <taxon>Acidobacteriaceae</taxon>
        <taxon>Granulicella</taxon>
    </lineage>
</organism>
<dbReference type="GO" id="GO:0015074">
    <property type="term" value="P:DNA integration"/>
    <property type="evidence" value="ECO:0007669"/>
    <property type="project" value="UniProtKB-KW"/>
</dbReference>
<protein>
    <submittedName>
        <fullName evidence="8">Phage integrase family protein</fullName>
    </submittedName>
</protein>
<dbReference type="GO" id="GO:0006310">
    <property type="term" value="P:DNA recombination"/>
    <property type="evidence" value="ECO:0007669"/>
    <property type="project" value="UniProtKB-KW"/>
</dbReference>
<dbReference type="InterPro" id="IPR050090">
    <property type="entry name" value="Tyrosine_recombinase_XerCD"/>
</dbReference>